<dbReference type="SUPFAM" id="SSF52540">
    <property type="entry name" value="P-loop containing nucleoside triphosphate hydrolases"/>
    <property type="match status" value="1"/>
</dbReference>
<dbReference type="PANTHER" id="PTHR32071">
    <property type="entry name" value="TRANSCRIPTIONAL REGULATORY PROTEIN"/>
    <property type="match status" value="1"/>
</dbReference>
<protein>
    <submittedName>
        <fullName evidence="6">Sigma54 specific transcriptional regulator, Fis family</fullName>
    </submittedName>
</protein>
<evidence type="ECO:0000313" key="6">
    <source>
        <dbReference type="EMBL" id="SBW09432.1"/>
    </source>
</evidence>
<dbReference type="PANTHER" id="PTHR32071:SF81">
    <property type="entry name" value="PROPIONATE CATABOLISM OPERON REGULATORY PROTEIN"/>
    <property type="match status" value="1"/>
</dbReference>
<proteinExistence type="predicted"/>
<keyword evidence="2" id="KW-0067">ATP-binding</keyword>
<dbReference type="Pfam" id="PF25601">
    <property type="entry name" value="AAA_lid_14"/>
    <property type="match status" value="1"/>
</dbReference>
<dbReference type="Gene3D" id="1.10.10.60">
    <property type="entry name" value="Homeodomain-like"/>
    <property type="match status" value="1"/>
</dbReference>
<dbReference type="Gene3D" id="3.40.50.10660">
    <property type="entry name" value="PrpR receptor domain-like"/>
    <property type="match status" value="1"/>
</dbReference>
<dbReference type="Gene3D" id="3.40.50.2300">
    <property type="match status" value="1"/>
</dbReference>
<evidence type="ECO:0000256" key="4">
    <source>
        <dbReference type="ARBA" id="ARBA00023163"/>
    </source>
</evidence>
<dbReference type="Pfam" id="PF06506">
    <property type="entry name" value="PrpR_N"/>
    <property type="match status" value="1"/>
</dbReference>
<dbReference type="GO" id="GO:0005524">
    <property type="term" value="F:ATP binding"/>
    <property type="evidence" value="ECO:0007669"/>
    <property type="project" value="UniProtKB-KW"/>
</dbReference>
<name>A0A212KCP8_9DELT</name>
<dbReference type="AlphaFoldDB" id="A0A212KCP8"/>
<dbReference type="InterPro" id="IPR002197">
    <property type="entry name" value="HTH_Fis"/>
</dbReference>
<dbReference type="PROSITE" id="PS50045">
    <property type="entry name" value="SIGMA54_INTERACT_4"/>
    <property type="match status" value="1"/>
</dbReference>
<sequence length="634" mass="68823">MLKILFLFPSEYMAEFARPVLADLCPEIIVDHCQPSKTLEVVARYMAKGVGIVGARGGINQVLLENKVDIPVVDIPVTAFDSIKAVTRARSLGKNIAVLALSQMVEGIQFLASSLGIAVTQYTVTHNQDYDKAVREAVANGAEVIVGGVLATEAAKRLGVANSLLQLGEESLLRAAREALRLQEALDLESAKSDLFRVVMNASREGILVIDEAGIITGANGAAGEIFKGRALPGRSIAQIIPQLGRGGKKVVPQSPEQFLVSVGKETLVCDAVPIRRDKKVYGAVFTFQQTSRIQQMEAMIREGLYARGHVARFRFSDIIGDGEAVRKAVELAGDYAETNSGVLILGETGTGKEVFAQSIHNASKRASGPFVAVNCAAIPTQLLESELFGYVGGAFTGASKEGKPGLFEVAHGGTIFLDEVAEMDYANQSRLLRFCQERVVVRLGSYKVVPVDVRIIAATNKNLEEFVRGNKFRDDLYHRLNVLRLTLPPLRERGSDIRLYAEAFLRQFAEDSGRSLSLSPGAVRILEQYSWPGNVRECQNVMERVAARLKNGAVTAALLEEMLGPQLRFPPAAPCLADALPRKTAPSPRANRQTREILAALEASKGNHGEAANALGIDRSTLYRRMKRLGLEY</sequence>
<dbReference type="InterPro" id="IPR002078">
    <property type="entry name" value="Sigma_54_int"/>
</dbReference>
<keyword evidence="4" id="KW-0804">Transcription</keyword>
<dbReference type="PROSITE" id="PS00676">
    <property type="entry name" value="SIGMA54_INTERACT_2"/>
    <property type="match status" value="1"/>
</dbReference>
<dbReference type="SMART" id="SM00382">
    <property type="entry name" value="AAA"/>
    <property type="match status" value="1"/>
</dbReference>
<dbReference type="InterPro" id="IPR000014">
    <property type="entry name" value="PAS"/>
</dbReference>
<dbReference type="InterPro" id="IPR003593">
    <property type="entry name" value="AAA+_ATPase"/>
</dbReference>
<dbReference type="SUPFAM" id="SSF159800">
    <property type="entry name" value="PrpR receptor domain-like"/>
    <property type="match status" value="1"/>
</dbReference>
<reference evidence="6" key="1">
    <citation type="submission" date="2016-04" db="EMBL/GenBank/DDBJ databases">
        <authorList>
            <person name="Evans L.H."/>
            <person name="Alamgir A."/>
            <person name="Owens N."/>
            <person name="Weber N.D."/>
            <person name="Virtaneva K."/>
            <person name="Barbian K."/>
            <person name="Babar A."/>
            <person name="Rosenke K."/>
        </authorList>
    </citation>
    <scope>NUCLEOTIDE SEQUENCE</scope>
    <source>
        <strain evidence="6">86</strain>
    </source>
</reference>
<evidence type="ECO:0000259" key="5">
    <source>
        <dbReference type="PROSITE" id="PS50045"/>
    </source>
</evidence>
<dbReference type="InterPro" id="IPR035965">
    <property type="entry name" value="PAS-like_dom_sf"/>
</dbReference>
<dbReference type="PROSITE" id="PS00675">
    <property type="entry name" value="SIGMA54_INTERACT_1"/>
    <property type="match status" value="1"/>
</dbReference>
<feature type="domain" description="Sigma-54 factor interaction" evidence="5">
    <location>
        <begin position="319"/>
        <end position="548"/>
    </location>
</feature>
<keyword evidence="3" id="KW-0805">Transcription regulation</keyword>
<dbReference type="InterPro" id="IPR025662">
    <property type="entry name" value="Sigma_54_int_dom_ATP-bd_1"/>
</dbReference>
<dbReference type="SMART" id="SM00091">
    <property type="entry name" value="PAS"/>
    <property type="match status" value="1"/>
</dbReference>
<keyword evidence="1" id="KW-0547">Nucleotide-binding</keyword>
<dbReference type="SUPFAM" id="SSF46689">
    <property type="entry name" value="Homeodomain-like"/>
    <property type="match status" value="1"/>
</dbReference>
<dbReference type="InterPro" id="IPR027417">
    <property type="entry name" value="P-loop_NTPase"/>
</dbReference>
<evidence type="ECO:0000256" key="3">
    <source>
        <dbReference type="ARBA" id="ARBA00023015"/>
    </source>
</evidence>
<evidence type="ECO:0000256" key="2">
    <source>
        <dbReference type="ARBA" id="ARBA00022840"/>
    </source>
</evidence>
<dbReference type="Pfam" id="PF02954">
    <property type="entry name" value="HTH_8"/>
    <property type="match status" value="1"/>
</dbReference>
<dbReference type="Pfam" id="PF00158">
    <property type="entry name" value="Sigma54_activat"/>
    <property type="match status" value="1"/>
</dbReference>
<dbReference type="FunFam" id="3.40.50.300:FF:000006">
    <property type="entry name" value="DNA-binding transcriptional regulator NtrC"/>
    <property type="match status" value="1"/>
</dbReference>
<dbReference type="GO" id="GO:0043565">
    <property type="term" value="F:sequence-specific DNA binding"/>
    <property type="evidence" value="ECO:0007669"/>
    <property type="project" value="InterPro"/>
</dbReference>
<dbReference type="InterPro" id="IPR010524">
    <property type="entry name" value="Sig_transdc_resp-reg_PrpR_N"/>
</dbReference>
<organism evidence="6">
    <name type="scientific">uncultured delta proteobacterium</name>
    <dbReference type="NCBI Taxonomy" id="34034"/>
    <lineage>
        <taxon>Bacteria</taxon>
        <taxon>Deltaproteobacteria</taxon>
        <taxon>environmental samples</taxon>
    </lineage>
</organism>
<dbReference type="SUPFAM" id="SSF55785">
    <property type="entry name" value="PYP-like sensor domain (PAS domain)"/>
    <property type="match status" value="1"/>
</dbReference>
<dbReference type="PRINTS" id="PR01590">
    <property type="entry name" value="HTHFIS"/>
</dbReference>
<dbReference type="GO" id="GO:0006355">
    <property type="term" value="P:regulation of DNA-templated transcription"/>
    <property type="evidence" value="ECO:0007669"/>
    <property type="project" value="InterPro"/>
</dbReference>
<dbReference type="Gene3D" id="1.10.8.60">
    <property type="match status" value="1"/>
</dbReference>
<dbReference type="EMBL" id="FLUQ01000005">
    <property type="protein sequence ID" value="SBW09432.1"/>
    <property type="molecule type" value="Genomic_DNA"/>
</dbReference>
<accession>A0A212KCP8</accession>
<evidence type="ECO:0000256" key="1">
    <source>
        <dbReference type="ARBA" id="ARBA00022741"/>
    </source>
</evidence>
<dbReference type="Gene3D" id="3.30.450.20">
    <property type="entry name" value="PAS domain"/>
    <property type="match status" value="1"/>
</dbReference>
<gene>
    <name evidence="6" type="ORF">KL86DPRO_50168</name>
</gene>
<dbReference type="InterPro" id="IPR009057">
    <property type="entry name" value="Homeodomain-like_sf"/>
</dbReference>
<dbReference type="CDD" id="cd00009">
    <property type="entry name" value="AAA"/>
    <property type="match status" value="1"/>
</dbReference>
<dbReference type="GO" id="GO:0000156">
    <property type="term" value="F:phosphorelay response regulator activity"/>
    <property type="evidence" value="ECO:0007669"/>
    <property type="project" value="InterPro"/>
</dbReference>
<dbReference type="InterPro" id="IPR025943">
    <property type="entry name" value="Sigma_54_int_dom_ATP-bd_2"/>
</dbReference>
<dbReference type="Gene3D" id="3.40.50.300">
    <property type="entry name" value="P-loop containing nucleotide triphosphate hydrolases"/>
    <property type="match status" value="1"/>
</dbReference>
<dbReference type="InterPro" id="IPR058031">
    <property type="entry name" value="AAA_lid_NorR"/>
</dbReference>